<evidence type="ECO:0000313" key="1">
    <source>
        <dbReference type="EMBL" id="CAB0006377.1"/>
    </source>
</evidence>
<name>A0A6H5GQP4_9HEMI</name>
<gene>
    <name evidence="1" type="ORF">NTEN_LOCUS11854</name>
</gene>
<accession>A0A6H5GQP4</accession>
<dbReference type="Proteomes" id="UP000479000">
    <property type="component" value="Unassembled WGS sequence"/>
</dbReference>
<sequence length="223" mass="25091">MAVSTDTEGSHSSSRCGFWKSFKKIYETFPKALSANESHAGEKAHFEEQSPPSVFTSLNRNPKYWYPFALFVAVSSSGETDTRGKCLMIRLDVSKEYLPHVVEVHVTHVPNEVGNGNSSRQSLIVPTKIVGAGSEWTRSPRHHHTRARTRQDACMRRTTLPLGCPIKWKSPIVWPLSPPRGVSGHLEETQHDARYQPSIPTLTNFSRMYTYGTCQGAQPSWYT</sequence>
<protein>
    <submittedName>
        <fullName evidence="1">Uncharacterized protein</fullName>
    </submittedName>
</protein>
<dbReference type="AlphaFoldDB" id="A0A6H5GQP4"/>
<dbReference type="EMBL" id="CADCXU010017618">
    <property type="protein sequence ID" value="CAB0006377.1"/>
    <property type="molecule type" value="Genomic_DNA"/>
</dbReference>
<evidence type="ECO:0000313" key="2">
    <source>
        <dbReference type="Proteomes" id="UP000479000"/>
    </source>
</evidence>
<organism evidence="1 2">
    <name type="scientific">Nesidiocoris tenuis</name>
    <dbReference type="NCBI Taxonomy" id="355587"/>
    <lineage>
        <taxon>Eukaryota</taxon>
        <taxon>Metazoa</taxon>
        <taxon>Ecdysozoa</taxon>
        <taxon>Arthropoda</taxon>
        <taxon>Hexapoda</taxon>
        <taxon>Insecta</taxon>
        <taxon>Pterygota</taxon>
        <taxon>Neoptera</taxon>
        <taxon>Paraneoptera</taxon>
        <taxon>Hemiptera</taxon>
        <taxon>Heteroptera</taxon>
        <taxon>Panheteroptera</taxon>
        <taxon>Cimicomorpha</taxon>
        <taxon>Miridae</taxon>
        <taxon>Dicyphina</taxon>
        <taxon>Nesidiocoris</taxon>
    </lineage>
</organism>
<reference evidence="1 2" key="1">
    <citation type="submission" date="2020-02" db="EMBL/GenBank/DDBJ databases">
        <authorList>
            <person name="Ferguson B K."/>
        </authorList>
    </citation>
    <scope>NUCLEOTIDE SEQUENCE [LARGE SCALE GENOMIC DNA]</scope>
</reference>
<keyword evidence="2" id="KW-1185">Reference proteome</keyword>
<proteinExistence type="predicted"/>